<dbReference type="KEGG" id="bomb:GT348_06040"/>
<gene>
    <name evidence="5" type="ORF">GT348_06040</name>
</gene>
<dbReference type="RefSeq" id="WP_160618937.1">
    <property type="nucleotide sequence ID" value="NZ_CP047652.1"/>
</dbReference>
<proteinExistence type="inferred from homology"/>
<dbReference type="SUPFAM" id="SSF53720">
    <property type="entry name" value="ALDH-like"/>
    <property type="match status" value="1"/>
</dbReference>
<organism evidence="5 6">
    <name type="scientific">Aristophania vespae</name>
    <dbReference type="NCBI Taxonomy" id="2697033"/>
    <lineage>
        <taxon>Bacteria</taxon>
        <taxon>Pseudomonadati</taxon>
        <taxon>Pseudomonadota</taxon>
        <taxon>Alphaproteobacteria</taxon>
        <taxon>Acetobacterales</taxon>
        <taxon>Acetobacteraceae</taxon>
        <taxon>Aristophania</taxon>
    </lineage>
</organism>
<dbReference type="FunFam" id="3.40.605.10:FF:000012">
    <property type="entry name" value="NAD-dependent succinate-semialdehyde dehydrogenase"/>
    <property type="match status" value="1"/>
</dbReference>
<accession>A0A6P1NJK9</accession>
<dbReference type="InterPro" id="IPR047110">
    <property type="entry name" value="GABD/Sad-like"/>
</dbReference>
<dbReference type="InterPro" id="IPR015590">
    <property type="entry name" value="Aldehyde_DH_dom"/>
</dbReference>
<evidence type="ECO:0000259" key="4">
    <source>
        <dbReference type="Pfam" id="PF00171"/>
    </source>
</evidence>
<dbReference type="InterPro" id="IPR016163">
    <property type="entry name" value="Ald_DH_C"/>
</dbReference>
<name>A0A6P1NJK9_9PROT</name>
<protein>
    <submittedName>
        <fullName evidence="5">Aldehyde dehydrogenase family protein</fullName>
    </submittedName>
</protein>
<keyword evidence="3" id="KW-0560">Oxidoreductase</keyword>
<sequence>MSYATINPFTEEQLKSFPNATSDEIAAALDKGHSAYKKWKKTSFAKRALIMQKAADLLREQLDDYAKIITLEMGKLYAEAKAETLLAAEIFEYYAVHAEHQLAPQILPVASCKGSRAKIVYEPQGILFAVEPWNFPYYQVARIIAPQLSAGNVVLLKHAGNVPQCAEAMEKLMHEAGLEDGAFQNLFPTHDQIAEIIADPRVCGVALTGSEKAGAIVASQAGQALKKCTMELGGADAFIVLNDADVEKAAKWAVYGRHWNAGQVCVSAKRIIVEDGVYDKFVELYRKGVKELRMGDPMDSSTTLAPLSSRNAAESLKRQVKEAVEKGAKAEEIALDLPGKGYFVRPVILTNLEKDNPARQWEFFGPVTSLFRAKDAAHAIEIANDSPYGLGGSIFTKDEQKGAELARQIETGMVYINHPTMVKADLPFGGVKRSGFGRELLELGLKEFVNAKLIGIADIDSPF</sequence>
<dbReference type="Pfam" id="PF00171">
    <property type="entry name" value="Aldedh"/>
    <property type="match status" value="1"/>
</dbReference>
<dbReference type="GO" id="GO:0004777">
    <property type="term" value="F:succinate-semialdehyde dehydrogenase (NAD+) activity"/>
    <property type="evidence" value="ECO:0007669"/>
    <property type="project" value="TreeGrafter"/>
</dbReference>
<evidence type="ECO:0000256" key="2">
    <source>
        <dbReference type="ARBA" id="ARBA00022857"/>
    </source>
</evidence>
<keyword evidence="2" id="KW-0521">NADP</keyword>
<comment type="similarity">
    <text evidence="1">Belongs to the aldehyde dehydrogenase family.</text>
</comment>
<dbReference type="Gene3D" id="3.40.605.10">
    <property type="entry name" value="Aldehyde Dehydrogenase, Chain A, domain 1"/>
    <property type="match status" value="1"/>
</dbReference>
<dbReference type="GO" id="GO:0004030">
    <property type="term" value="F:aldehyde dehydrogenase [NAD(P)+] activity"/>
    <property type="evidence" value="ECO:0007669"/>
    <property type="project" value="InterPro"/>
</dbReference>
<dbReference type="InterPro" id="IPR044148">
    <property type="entry name" value="ALDH_GabD1-like"/>
</dbReference>
<dbReference type="PANTHER" id="PTHR43217">
    <property type="entry name" value="SUCCINATE SEMIALDEHYDE DEHYDROGENASE [NAD(P)+] SAD"/>
    <property type="match status" value="1"/>
</dbReference>
<evidence type="ECO:0000256" key="3">
    <source>
        <dbReference type="ARBA" id="ARBA00023002"/>
    </source>
</evidence>
<dbReference type="PANTHER" id="PTHR43217:SF2">
    <property type="entry name" value="SUCCINATE-SEMIALDEHYDE DEHYDROGENASE [NADP(+)]"/>
    <property type="match status" value="1"/>
</dbReference>
<dbReference type="Gene3D" id="3.40.309.10">
    <property type="entry name" value="Aldehyde Dehydrogenase, Chain A, domain 2"/>
    <property type="match status" value="1"/>
</dbReference>
<dbReference type="FunFam" id="3.40.309.10:FF:000058">
    <property type="entry name" value="Succinate-semialdehyde dehydrogenase"/>
    <property type="match status" value="1"/>
</dbReference>
<keyword evidence="6" id="KW-1185">Reference proteome</keyword>
<evidence type="ECO:0000313" key="5">
    <source>
        <dbReference type="EMBL" id="QHI95862.1"/>
    </source>
</evidence>
<dbReference type="AlphaFoldDB" id="A0A6P1NJK9"/>
<dbReference type="InterPro" id="IPR016161">
    <property type="entry name" value="Ald_DH/histidinol_DH"/>
</dbReference>
<evidence type="ECO:0000256" key="1">
    <source>
        <dbReference type="ARBA" id="ARBA00009986"/>
    </source>
</evidence>
<dbReference type="EMBL" id="CP047652">
    <property type="protein sequence ID" value="QHI95862.1"/>
    <property type="molecule type" value="Genomic_DNA"/>
</dbReference>
<reference evidence="5 6" key="1">
    <citation type="submission" date="2020-01" db="EMBL/GenBank/DDBJ databases">
        <title>Genome sequencing of strain KACC 21507.</title>
        <authorList>
            <person name="Heo J."/>
            <person name="Kim S.-J."/>
            <person name="Kim J.-S."/>
            <person name="Hong S.-B."/>
            <person name="Kwon S.-W."/>
        </authorList>
    </citation>
    <scope>NUCLEOTIDE SEQUENCE [LARGE SCALE GENOMIC DNA]</scope>
    <source>
        <strain evidence="5 6">KACC 21507</strain>
    </source>
</reference>
<evidence type="ECO:0000313" key="6">
    <source>
        <dbReference type="Proteomes" id="UP000463975"/>
    </source>
</evidence>
<dbReference type="CDD" id="cd07100">
    <property type="entry name" value="ALDH_SSADH1_GabD1"/>
    <property type="match status" value="1"/>
</dbReference>
<feature type="domain" description="Aldehyde dehydrogenase" evidence="4">
    <location>
        <begin position="3"/>
        <end position="453"/>
    </location>
</feature>
<dbReference type="InterPro" id="IPR016162">
    <property type="entry name" value="Ald_DH_N"/>
</dbReference>
<dbReference type="Proteomes" id="UP000463975">
    <property type="component" value="Chromosome"/>
</dbReference>